<protein>
    <recommendedName>
        <fullName evidence="4">Single cache domain-containing protein</fullName>
    </recommendedName>
</protein>
<comment type="caution">
    <text evidence="2">The sequence shown here is derived from an EMBL/GenBank/DDBJ whole genome shotgun (WGS) entry which is preliminary data.</text>
</comment>
<dbReference type="EMBL" id="JAZHOF010000003">
    <property type="protein sequence ID" value="MEJ8571568.1"/>
    <property type="molecule type" value="Genomic_DNA"/>
</dbReference>
<evidence type="ECO:0000313" key="2">
    <source>
        <dbReference type="EMBL" id="MEJ8571568.1"/>
    </source>
</evidence>
<sequence>MSVLTLVGITLSVLLINEALDRLRVRAVESNIDFILTELRDSVEASVSLGLLLPEIHVAQDLIERARLGNQEILAVEIFDPSGVSVYNTDRGSIGERVTDDWLEAIRLRDDSRRWRLEQLDTVVVGEEIRNDFGEPVGHLAVTLAGAAHGDGLVGAVATRFAVVAAAGVLIVALLSALMFHIATRDLRMVARQLYGQEPLGGPSAEPGTLAAAAVAMCAAIDETIVEVDLAAEKVRALDQDEEIAAEDVHEPA</sequence>
<keyword evidence="3" id="KW-1185">Reference proteome</keyword>
<organism evidence="2 3">
    <name type="scientific">Microbaculum marinum</name>
    <dbReference type="NCBI Taxonomy" id="1764581"/>
    <lineage>
        <taxon>Bacteria</taxon>
        <taxon>Pseudomonadati</taxon>
        <taxon>Pseudomonadota</taxon>
        <taxon>Alphaproteobacteria</taxon>
        <taxon>Hyphomicrobiales</taxon>
        <taxon>Tepidamorphaceae</taxon>
        <taxon>Microbaculum</taxon>
    </lineage>
</organism>
<dbReference type="AlphaFoldDB" id="A0AAW9RMQ4"/>
<reference evidence="2 3" key="1">
    <citation type="submission" date="2024-02" db="EMBL/GenBank/DDBJ databases">
        <title>Genome analysis and characterization of Microbaculum marinisediminis sp. nov., isolated from marine sediment.</title>
        <authorList>
            <person name="Du Z.-J."/>
            <person name="Ye Y.-Q."/>
            <person name="Zhang Z.-R."/>
            <person name="Yuan S.-M."/>
            <person name="Zhang X.-Y."/>
        </authorList>
    </citation>
    <scope>NUCLEOTIDE SEQUENCE [LARGE SCALE GENOMIC DNA]</scope>
    <source>
        <strain evidence="2 3">SDUM1044001</strain>
    </source>
</reference>
<gene>
    <name evidence="2" type="ORF">V3328_08795</name>
</gene>
<keyword evidence="1" id="KW-1133">Transmembrane helix</keyword>
<dbReference type="RefSeq" id="WP_340329267.1">
    <property type="nucleotide sequence ID" value="NZ_JAZHOF010000003.1"/>
</dbReference>
<accession>A0AAW9RMQ4</accession>
<proteinExistence type="predicted"/>
<evidence type="ECO:0000313" key="3">
    <source>
        <dbReference type="Proteomes" id="UP001378188"/>
    </source>
</evidence>
<evidence type="ECO:0008006" key="4">
    <source>
        <dbReference type="Google" id="ProtNLM"/>
    </source>
</evidence>
<keyword evidence="1" id="KW-0812">Transmembrane</keyword>
<name>A0AAW9RMQ4_9HYPH</name>
<keyword evidence="1" id="KW-0472">Membrane</keyword>
<dbReference type="Proteomes" id="UP001378188">
    <property type="component" value="Unassembled WGS sequence"/>
</dbReference>
<evidence type="ECO:0000256" key="1">
    <source>
        <dbReference type="SAM" id="Phobius"/>
    </source>
</evidence>
<feature type="transmembrane region" description="Helical" evidence="1">
    <location>
        <begin position="161"/>
        <end position="183"/>
    </location>
</feature>